<feature type="coiled-coil region" evidence="1">
    <location>
        <begin position="88"/>
        <end position="148"/>
    </location>
</feature>
<dbReference type="InterPro" id="IPR036869">
    <property type="entry name" value="J_dom_sf"/>
</dbReference>
<keyword evidence="1" id="KW-0175">Coiled coil</keyword>
<organism evidence="3 4">
    <name type="scientific">Tetrabaena socialis</name>
    <dbReference type="NCBI Taxonomy" id="47790"/>
    <lineage>
        <taxon>Eukaryota</taxon>
        <taxon>Viridiplantae</taxon>
        <taxon>Chlorophyta</taxon>
        <taxon>core chlorophytes</taxon>
        <taxon>Chlorophyceae</taxon>
        <taxon>CS clade</taxon>
        <taxon>Chlamydomonadales</taxon>
        <taxon>Tetrabaenaceae</taxon>
        <taxon>Tetrabaena</taxon>
    </lineage>
</organism>
<sequence length="359" mass="39560">MGVVALWLFHRATSREDELAQAKQDLADLQNELSSSRVQLAEQTKRIADFDATLQAEVQALQSLMGDECEALRSQCTEAQRQHEGTVLALQQREAELAEARAAAIEAATLRSQCTEAQRQHDGTMLALQQREAELVEARAAAVEAAKRDDLAAAKAAAAAREAEVAVAAAVKSETQLEWMREKLAAACSDARVAEELKTAQKEEWAKERRALEAAESAVRAELQEARTRLVEAARRLEEQQASAKAKAKELKNELRLLESAEAARMEARRENSAREVKHVLDSIGKPYKMLRLQLDCTAAEVREAHRRLLLHVHPDKCGANANEPVWAQANKASTVMKDAHDLLLRRLETQGSTGARGA</sequence>
<dbReference type="Proteomes" id="UP000236333">
    <property type="component" value="Unassembled WGS sequence"/>
</dbReference>
<dbReference type="Pfam" id="PF00226">
    <property type="entry name" value="DnaJ"/>
    <property type="match status" value="1"/>
</dbReference>
<gene>
    <name evidence="3" type="ORF">TSOC_008816</name>
</gene>
<evidence type="ECO:0000256" key="1">
    <source>
        <dbReference type="SAM" id="Coils"/>
    </source>
</evidence>
<comment type="caution">
    <text evidence="3">The sequence shown here is derived from an EMBL/GenBank/DDBJ whole genome shotgun (WGS) entry which is preliminary data.</text>
</comment>
<proteinExistence type="predicted"/>
<name>A0A2J7ZXH7_9CHLO</name>
<accession>A0A2J7ZXH7</accession>
<dbReference type="Gene3D" id="1.10.287.110">
    <property type="entry name" value="DnaJ domain"/>
    <property type="match status" value="1"/>
</dbReference>
<dbReference type="PROSITE" id="PS50076">
    <property type="entry name" value="DNAJ_2"/>
    <property type="match status" value="1"/>
</dbReference>
<reference evidence="3 4" key="1">
    <citation type="journal article" date="2017" name="Mol. Biol. Evol.">
        <title>The 4-celled Tetrabaena socialis nuclear genome reveals the essential components for genetic control of cell number at the origin of multicellularity in the volvocine lineage.</title>
        <authorList>
            <person name="Featherston J."/>
            <person name="Arakaki Y."/>
            <person name="Hanschen E.R."/>
            <person name="Ferris P.J."/>
            <person name="Michod R.E."/>
            <person name="Olson B.J.S.C."/>
            <person name="Nozaki H."/>
            <person name="Durand P.M."/>
        </authorList>
    </citation>
    <scope>NUCLEOTIDE SEQUENCE [LARGE SCALE GENOMIC DNA]</scope>
    <source>
        <strain evidence="3 4">NIES-571</strain>
    </source>
</reference>
<evidence type="ECO:0000313" key="4">
    <source>
        <dbReference type="Proteomes" id="UP000236333"/>
    </source>
</evidence>
<dbReference type="SUPFAM" id="SSF46565">
    <property type="entry name" value="Chaperone J-domain"/>
    <property type="match status" value="1"/>
</dbReference>
<dbReference type="SMART" id="SM00271">
    <property type="entry name" value="DnaJ"/>
    <property type="match status" value="1"/>
</dbReference>
<feature type="coiled-coil region" evidence="1">
    <location>
        <begin position="12"/>
        <end position="46"/>
    </location>
</feature>
<dbReference type="AlphaFoldDB" id="A0A2J7ZXH7"/>
<evidence type="ECO:0000259" key="2">
    <source>
        <dbReference type="PROSITE" id="PS50076"/>
    </source>
</evidence>
<keyword evidence="4" id="KW-1185">Reference proteome</keyword>
<protein>
    <recommendedName>
        <fullName evidence="2">J domain-containing protein</fullName>
    </recommendedName>
</protein>
<dbReference type="CDD" id="cd06257">
    <property type="entry name" value="DnaJ"/>
    <property type="match status" value="1"/>
</dbReference>
<dbReference type="EMBL" id="PGGS01000345">
    <property type="protein sequence ID" value="PNH04977.1"/>
    <property type="molecule type" value="Genomic_DNA"/>
</dbReference>
<dbReference type="InterPro" id="IPR001623">
    <property type="entry name" value="DnaJ_domain"/>
</dbReference>
<dbReference type="OrthoDB" id="10250354at2759"/>
<feature type="domain" description="J" evidence="2">
    <location>
        <begin position="286"/>
        <end position="352"/>
    </location>
</feature>
<feature type="coiled-coil region" evidence="1">
    <location>
        <begin position="209"/>
        <end position="271"/>
    </location>
</feature>
<evidence type="ECO:0000313" key="3">
    <source>
        <dbReference type="EMBL" id="PNH04977.1"/>
    </source>
</evidence>